<evidence type="ECO:0000256" key="1">
    <source>
        <dbReference type="ARBA" id="ARBA00007031"/>
    </source>
</evidence>
<dbReference type="Proteomes" id="UP000441523">
    <property type="component" value="Unassembled WGS sequence"/>
</dbReference>
<reference evidence="3 4" key="1">
    <citation type="submission" date="2019-09" db="EMBL/GenBank/DDBJ databases">
        <title>YIM 132548 draft genome.</title>
        <authorList>
            <person name="Jiang L."/>
        </authorList>
    </citation>
    <scope>NUCLEOTIDE SEQUENCE [LARGE SCALE GENOMIC DNA]</scope>
    <source>
        <strain evidence="3 4">YIM 132548</strain>
    </source>
</reference>
<feature type="region of interest" description="Disordered" evidence="2">
    <location>
        <begin position="130"/>
        <end position="190"/>
    </location>
</feature>
<protein>
    <submittedName>
        <fullName evidence="3">MucR family transcriptional regulator</fullName>
    </submittedName>
</protein>
<evidence type="ECO:0000256" key="2">
    <source>
        <dbReference type="SAM" id="MobiDB-lite"/>
    </source>
</evidence>
<dbReference type="Gene3D" id="1.10.10.1550">
    <property type="entry name" value="ROS/MUCR transcriptional regulator protein"/>
    <property type="match status" value="1"/>
</dbReference>
<dbReference type="EMBL" id="VZZJ01000006">
    <property type="protein sequence ID" value="KAB1073989.1"/>
    <property type="molecule type" value="Genomic_DNA"/>
</dbReference>
<organism evidence="3 4">
    <name type="scientific">Methylobacterium planeticum</name>
    <dbReference type="NCBI Taxonomy" id="2615211"/>
    <lineage>
        <taxon>Bacteria</taxon>
        <taxon>Pseudomonadati</taxon>
        <taxon>Pseudomonadota</taxon>
        <taxon>Alphaproteobacteria</taxon>
        <taxon>Hyphomicrobiales</taxon>
        <taxon>Methylobacteriaceae</taxon>
        <taxon>Methylobacterium</taxon>
    </lineage>
</organism>
<feature type="compositionally biased region" description="Polar residues" evidence="2">
    <location>
        <begin position="135"/>
        <end position="145"/>
    </location>
</feature>
<name>A0A6N6MW17_9HYPH</name>
<proteinExistence type="inferred from homology"/>
<dbReference type="GO" id="GO:0008270">
    <property type="term" value="F:zinc ion binding"/>
    <property type="evidence" value="ECO:0007669"/>
    <property type="project" value="InterPro"/>
</dbReference>
<dbReference type="InterPro" id="IPR041920">
    <property type="entry name" value="ROS/MUCR_sf"/>
</dbReference>
<dbReference type="Pfam" id="PF05443">
    <property type="entry name" value="ROS_MUCR"/>
    <property type="match status" value="1"/>
</dbReference>
<evidence type="ECO:0000313" key="4">
    <source>
        <dbReference type="Proteomes" id="UP000441523"/>
    </source>
</evidence>
<evidence type="ECO:0000313" key="3">
    <source>
        <dbReference type="EMBL" id="KAB1073989.1"/>
    </source>
</evidence>
<feature type="compositionally biased region" description="Basic residues" evidence="2">
    <location>
        <begin position="178"/>
        <end position="190"/>
    </location>
</feature>
<accession>A0A6N6MW17</accession>
<dbReference type="RefSeq" id="WP_150963033.1">
    <property type="nucleotide sequence ID" value="NZ_VZZJ01000006.1"/>
</dbReference>
<keyword evidence="4" id="KW-1185">Reference proteome</keyword>
<dbReference type="AlphaFoldDB" id="A0A6N6MW17"/>
<sequence>MSGRDGNTRSSFVGLAVNVVSVYVSNHLVPARDLPELITSVHASLSGLSAAKRDTQPAVVRPSPAQIRKSVTADHLISFEDGKPYKTLKRHLTLRALTAEAYRAKYGLPRDYPMTAANYSARRAQLARDLGLGQQRRSSASNTPAPMTRAEEAPAEASQAEDAWSGADPTPAVGGARTRQRSHRKAGPEA</sequence>
<dbReference type="GO" id="GO:0006355">
    <property type="term" value="P:regulation of DNA-templated transcription"/>
    <property type="evidence" value="ECO:0007669"/>
    <property type="project" value="InterPro"/>
</dbReference>
<comment type="caution">
    <text evidence="3">The sequence shown here is derived from an EMBL/GenBank/DDBJ whole genome shotgun (WGS) entry which is preliminary data.</text>
</comment>
<dbReference type="InterPro" id="IPR008807">
    <property type="entry name" value="ROS_MUCR"/>
</dbReference>
<gene>
    <name evidence="3" type="ORF">F6X51_09720</name>
</gene>
<dbReference type="GO" id="GO:0003677">
    <property type="term" value="F:DNA binding"/>
    <property type="evidence" value="ECO:0007669"/>
    <property type="project" value="InterPro"/>
</dbReference>
<comment type="similarity">
    <text evidence="1">Belongs to the ros/MucR family.</text>
</comment>